<feature type="transmembrane region" description="Helical" evidence="1">
    <location>
        <begin position="12"/>
        <end position="31"/>
    </location>
</feature>
<accession>A0A0A2BB55</accession>
<evidence type="ECO:0000256" key="1">
    <source>
        <dbReference type="SAM" id="Phobius"/>
    </source>
</evidence>
<evidence type="ECO:0000313" key="2">
    <source>
        <dbReference type="EMBL" id="KGG10392.1"/>
    </source>
</evidence>
<proteinExistence type="predicted"/>
<sequence length="46" mass="5135">MINNIDTTHISLITLTILIISSLSLLILRTLKEGRKALTDLNKDKS</sequence>
<dbReference type="AlphaFoldDB" id="A0A0A2BB55"/>
<dbReference type="EMBL" id="JNAR01000004">
    <property type="protein sequence ID" value="KGG10392.1"/>
    <property type="molecule type" value="Genomic_DNA"/>
</dbReference>
<name>A0A0A2BB55_PROMR</name>
<gene>
    <name evidence="2" type="ORF">EV01_0295</name>
</gene>
<keyword evidence="1" id="KW-1133">Transmembrane helix</keyword>
<protein>
    <submittedName>
        <fullName evidence="2">Uncharacterized protein</fullName>
    </submittedName>
</protein>
<dbReference type="Proteomes" id="UP000030481">
    <property type="component" value="Unassembled WGS sequence"/>
</dbReference>
<keyword evidence="1" id="KW-0472">Membrane</keyword>
<organism evidence="2 3">
    <name type="scientific">Prochlorococcus marinus str. MIT 9401</name>
    <dbReference type="NCBI Taxonomy" id="167551"/>
    <lineage>
        <taxon>Bacteria</taxon>
        <taxon>Bacillati</taxon>
        <taxon>Cyanobacteriota</taxon>
        <taxon>Cyanophyceae</taxon>
        <taxon>Synechococcales</taxon>
        <taxon>Prochlorococcaceae</taxon>
        <taxon>Prochlorococcus</taxon>
    </lineage>
</organism>
<reference evidence="3" key="1">
    <citation type="journal article" date="2014" name="Sci. Data">
        <title>Genomes of diverse isolates of the marine cyanobacterium Prochlorococcus.</title>
        <authorList>
            <person name="Biller S."/>
            <person name="Berube P."/>
            <person name="Thompson J."/>
            <person name="Kelly L."/>
            <person name="Roggensack S."/>
            <person name="Awad L."/>
            <person name="Roache-Johnson K."/>
            <person name="Ding H."/>
            <person name="Giovannoni S.J."/>
            <person name="Moore L.R."/>
            <person name="Chisholm S.W."/>
        </authorList>
    </citation>
    <scope>NUCLEOTIDE SEQUENCE [LARGE SCALE GENOMIC DNA]</scope>
</reference>
<keyword evidence="1" id="KW-0812">Transmembrane</keyword>
<comment type="caution">
    <text evidence="2">The sequence shown here is derived from an EMBL/GenBank/DDBJ whole genome shotgun (WGS) entry which is preliminary data.</text>
</comment>
<evidence type="ECO:0000313" key="3">
    <source>
        <dbReference type="Proteomes" id="UP000030481"/>
    </source>
</evidence>